<organism evidence="10 11">
    <name type="scientific">Anopheles stephensi</name>
    <name type="common">Indo-Pakistan malaria mosquito</name>
    <dbReference type="NCBI Taxonomy" id="30069"/>
    <lineage>
        <taxon>Eukaryota</taxon>
        <taxon>Metazoa</taxon>
        <taxon>Ecdysozoa</taxon>
        <taxon>Arthropoda</taxon>
        <taxon>Hexapoda</taxon>
        <taxon>Insecta</taxon>
        <taxon>Pterygota</taxon>
        <taxon>Neoptera</taxon>
        <taxon>Endopterygota</taxon>
        <taxon>Diptera</taxon>
        <taxon>Nematocera</taxon>
        <taxon>Culicoidea</taxon>
        <taxon>Culicidae</taxon>
        <taxon>Anophelinae</taxon>
        <taxon>Anopheles</taxon>
    </lineage>
</organism>
<keyword evidence="5" id="KW-0552">Olfaction</keyword>
<dbReference type="VEuPathDB" id="VectorBase:ASTE000155"/>
<keyword evidence="2" id="KW-1003">Cell membrane</keyword>
<keyword evidence="4" id="KW-0812">Transmembrane</keyword>
<comment type="subcellular location">
    <subcellularLocation>
        <location evidence="1">Cell membrane</location>
        <topology evidence="1">Multi-pass membrane protein</topology>
    </subcellularLocation>
</comment>
<dbReference type="EnsemblMetazoa" id="ASTEI05554-RA">
    <property type="protein sequence ID" value="ASTEI05554-PA"/>
    <property type="gene ID" value="ASTEI05554"/>
</dbReference>
<dbReference type="VEuPathDB" id="VectorBase:ASTEI05554"/>
<keyword evidence="9" id="KW-0807">Transducer</keyword>
<keyword evidence="3" id="KW-0716">Sensory transduction</keyword>
<sequence length="409" mass="46716">MVVKRALLYSFSLLQHHFNVGHPLEHFCLLRCLDVVSPAMLIQRPRSGLEIGIKTLSLSVLLTHVVGLAYDLTQQEDIRVAMDIFCMLSLFSSLFARNTCLRQYQSHIIAMERLDANPGFEVGVPYAETIRHRTVTQNNRYLGWYLVSHFLTVTIYVTQNMAMQGSFVKIITHFPIDLSGYAPALDTMTQFFYTVAGYGWAWYHAAGQLIVIVLLRFVIAEFRVFLHSLATLDEQIHDRLLLELDGNEERVVRELLYKHARQHSQLIVVVMHLRAILRIYSLVHFSFYMIIMAAFMARVLVIPGSSSLGMAIPVLVTIVFFLETFGLCMLVEKLVQLNRRVSVNLYGFGWTRYLQYGHSIKRTMMLMIMQANNTKDFSAGGLTTVSAELFAKTCRLVYTMMMGMANLAT</sequence>
<evidence type="ECO:0000313" key="11">
    <source>
        <dbReference type="Proteomes" id="UP000076408"/>
    </source>
</evidence>
<dbReference type="GO" id="GO:0005886">
    <property type="term" value="C:plasma membrane"/>
    <property type="evidence" value="ECO:0007669"/>
    <property type="project" value="UniProtKB-SubCell"/>
</dbReference>
<reference evidence="10" key="2">
    <citation type="submission" date="2020-05" db="UniProtKB">
        <authorList>
            <consortium name="EnsemblMetazoa"/>
        </authorList>
    </citation>
    <scope>IDENTIFICATION</scope>
    <source>
        <strain evidence="10">Indian</strain>
    </source>
</reference>
<dbReference type="VEuPathDB" id="VectorBase:ASTEI20_038088"/>
<accession>A0A182YAR8</accession>
<keyword evidence="8" id="KW-0675">Receptor</keyword>
<keyword evidence="11" id="KW-1185">Reference proteome</keyword>
<dbReference type="PANTHER" id="PTHR21137:SF35">
    <property type="entry name" value="ODORANT RECEPTOR 19A-RELATED"/>
    <property type="match status" value="1"/>
</dbReference>
<reference evidence="11" key="1">
    <citation type="journal article" date="2014" name="Genome Biol.">
        <title>Genome analysis of a major urban malaria vector mosquito, Anopheles stephensi.</title>
        <authorList>
            <person name="Jiang X."/>
            <person name="Peery A."/>
            <person name="Hall A.B."/>
            <person name="Sharma A."/>
            <person name="Chen X.G."/>
            <person name="Waterhouse R.M."/>
            <person name="Komissarov A."/>
            <person name="Riehle M.M."/>
            <person name="Shouche Y."/>
            <person name="Sharakhova M.V."/>
            <person name="Lawson D."/>
            <person name="Pakpour N."/>
            <person name="Arensburger P."/>
            <person name="Davidson V.L."/>
            <person name="Eiglmeier K."/>
            <person name="Emrich S."/>
            <person name="George P."/>
            <person name="Kennedy R.C."/>
            <person name="Mane S.P."/>
            <person name="Maslen G."/>
            <person name="Oringanje C."/>
            <person name="Qi Y."/>
            <person name="Settlage R."/>
            <person name="Tojo M."/>
            <person name="Tubio J.M."/>
            <person name="Unger M.F."/>
            <person name="Wang B."/>
            <person name="Vernick K.D."/>
            <person name="Ribeiro J.M."/>
            <person name="James A.A."/>
            <person name="Michel K."/>
            <person name="Riehle M.A."/>
            <person name="Luckhart S."/>
            <person name="Sharakhov I.V."/>
            <person name="Tu Z."/>
        </authorList>
    </citation>
    <scope>NUCLEOTIDE SEQUENCE [LARGE SCALE GENOMIC DNA]</scope>
    <source>
        <strain evidence="11">Indian</strain>
    </source>
</reference>
<dbReference type="InterPro" id="IPR004117">
    <property type="entry name" value="7tm6_olfct_rcpt"/>
</dbReference>
<dbReference type="GO" id="GO:0004984">
    <property type="term" value="F:olfactory receptor activity"/>
    <property type="evidence" value="ECO:0007669"/>
    <property type="project" value="InterPro"/>
</dbReference>
<dbReference type="PANTHER" id="PTHR21137">
    <property type="entry name" value="ODORANT RECEPTOR"/>
    <property type="match status" value="1"/>
</dbReference>
<evidence type="ECO:0000256" key="1">
    <source>
        <dbReference type="ARBA" id="ARBA00004651"/>
    </source>
</evidence>
<name>A0A182YAR8_ANOST</name>
<evidence type="ECO:0000256" key="5">
    <source>
        <dbReference type="ARBA" id="ARBA00022725"/>
    </source>
</evidence>
<evidence type="ECO:0000256" key="2">
    <source>
        <dbReference type="ARBA" id="ARBA00022475"/>
    </source>
</evidence>
<evidence type="ECO:0000256" key="6">
    <source>
        <dbReference type="ARBA" id="ARBA00022989"/>
    </source>
</evidence>
<dbReference type="OMA" id="LVHFSFY"/>
<evidence type="ECO:0000256" key="8">
    <source>
        <dbReference type="ARBA" id="ARBA00023170"/>
    </source>
</evidence>
<keyword evidence="6" id="KW-1133">Transmembrane helix</keyword>
<keyword evidence="7" id="KW-0472">Membrane</keyword>
<evidence type="ECO:0000256" key="7">
    <source>
        <dbReference type="ARBA" id="ARBA00023136"/>
    </source>
</evidence>
<evidence type="ECO:0000256" key="4">
    <source>
        <dbReference type="ARBA" id="ARBA00022692"/>
    </source>
</evidence>
<protein>
    <recommendedName>
        <fullName evidence="12">Odorant receptor</fullName>
    </recommendedName>
</protein>
<dbReference type="AlphaFoldDB" id="A0A182YAR8"/>
<evidence type="ECO:0000256" key="9">
    <source>
        <dbReference type="ARBA" id="ARBA00023224"/>
    </source>
</evidence>
<dbReference type="STRING" id="30069.A0A182YAR8"/>
<evidence type="ECO:0000256" key="3">
    <source>
        <dbReference type="ARBA" id="ARBA00022606"/>
    </source>
</evidence>
<evidence type="ECO:0000313" key="10">
    <source>
        <dbReference type="EnsemblMetazoa" id="ASTEI05554-PA"/>
    </source>
</evidence>
<dbReference type="Proteomes" id="UP000076408">
    <property type="component" value="Unassembled WGS sequence"/>
</dbReference>
<dbReference type="GO" id="GO:0005549">
    <property type="term" value="F:odorant binding"/>
    <property type="evidence" value="ECO:0007669"/>
    <property type="project" value="InterPro"/>
</dbReference>
<evidence type="ECO:0008006" key="12">
    <source>
        <dbReference type="Google" id="ProtNLM"/>
    </source>
</evidence>
<proteinExistence type="predicted"/>
<dbReference type="GO" id="GO:0007165">
    <property type="term" value="P:signal transduction"/>
    <property type="evidence" value="ECO:0007669"/>
    <property type="project" value="UniProtKB-KW"/>
</dbReference>
<dbReference type="Pfam" id="PF02949">
    <property type="entry name" value="7tm_6"/>
    <property type="match status" value="1"/>
</dbReference>